<gene>
    <name evidence="1" type="ORF">EJ104_08540</name>
</gene>
<name>A0A3S0KAJ3_9DEIO</name>
<sequence length="79" mass="8687">MQFADCNEAEVVFADPQTEVVEILWMNDREVHLLLPDGEEAVWPIGSLVSQLEGVDRLQIQVVDGDVTIVAVPIKAITA</sequence>
<organism evidence="1 2">
    <name type="scientific">Deinococcus radiophilus</name>
    <dbReference type="NCBI Taxonomy" id="32062"/>
    <lineage>
        <taxon>Bacteria</taxon>
        <taxon>Thermotogati</taxon>
        <taxon>Deinococcota</taxon>
        <taxon>Deinococci</taxon>
        <taxon>Deinococcales</taxon>
        <taxon>Deinococcaceae</taxon>
        <taxon>Deinococcus</taxon>
    </lineage>
</organism>
<dbReference type="Proteomes" id="UP000277766">
    <property type="component" value="Unassembled WGS sequence"/>
</dbReference>
<evidence type="ECO:0000313" key="1">
    <source>
        <dbReference type="EMBL" id="RTR26375.1"/>
    </source>
</evidence>
<comment type="caution">
    <text evidence="1">The sequence shown here is derived from an EMBL/GenBank/DDBJ whole genome shotgun (WGS) entry which is preliminary data.</text>
</comment>
<protein>
    <submittedName>
        <fullName evidence="1">Uncharacterized protein</fullName>
    </submittedName>
</protein>
<keyword evidence="2" id="KW-1185">Reference proteome</keyword>
<proteinExistence type="predicted"/>
<dbReference type="EMBL" id="RXPE01000016">
    <property type="protein sequence ID" value="RTR26375.1"/>
    <property type="molecule type" value="Genomic_DNA"/>
</dbReference>
<dbReference type="RefSeq" id="WP_126352306.1">
    <property type="nucleotide sequence ID" value="NZ_CP086384.1"/>
</dbReference>
<reference evidence="1 2" key="1">
    <citation type="submission" date="2018-12" db="EMBL/GenBank/DDBJ databases">
        <title>Deinococcus radiophilus ATCC 27603 genome sequencing and assembly.</title>
        <authorList>
            <person name="Maclea K.S."/>
            <person name="Maynard C.R."/>
        </authorList>
    </citation>
    <scope>NUCLEOTIDE SEQUENCE [LARGE SCALE GENOMIC DNA]</scope>
    <source>
        <strain evidence="1 2">ATCC 27603</strain>
    </source>
</reference>
<evidence type="ECO:0000313" key="2">
    <source>
        <dbReference type="Proteomes" id="UP000277766"/>
    </source>
</evidence>
<accession>A0A3S0KAJ3</accession>
<dbReference type="AlphaFoldDB" id="A0A3S0KAJ3"/>